<dbReference type="Gene3D" id="3.40.710.10">
    <property type="entry name" value="DD-peptidase/beta-lactamase superfamily"/>
    <property type="match status" value="1"/>
</dbReference>
<feature type="domain" description="Beta-lactamase-related" evidence="4">
    <location>
        <begin position="35"/>
        <end position="333"/>
    </location>
</feature>
<evidence type="ECO:0000313" key="6">
    <source>
        <dbReference type="Proteomes" id="UP000237640"/>
    </source>
</evidence>
<dbReference type="PANTHER" id="PTHR46825">
    <property type="entry name" value="D-ALANYL-D-ALANINE-CARBOXYPEPTIDASE/ENDOPEPTIDASE AMPH"/>
    <property type="match status" value="1"/>
</dbReference>
<feature type="chain" id="PRO_5015711770" evidence="3">
    <location>
        <begin position="20"/>
        <end position="444"/>
    </location>
</feature>
<dbReference type="PROSITE" id="PS51257">
    <property type="entry name" value="PROKAR_LIPOPROTEIN"/>
    <property type="match status" value="1"/>
</dbReference>
<evidence type="ECO:0000256" key="3">
    <source>
        <dbReference type="SAM" id="SignalP"/>
    </source>
</evidence>
<name>A0A2T0MHB9_9FLAO</name>
<dbReference type="GO" id="GO:0016020">
    <property type="term" value="C:membrane"/>
    <property type="evidence" value="ECO:0007669"/>
    <property type="project" value="UniProtKB-SubCell"/>
</dbReference>
<dbReference type="Proteomes" id="UP000237640">
    <property type="component" value="Unassembled WGS sequence"/>
</dbReference>
<dbReference type="PANTHER" id="PTHR46825:SF11">
    <property type="entry name" value="PENICILLIN-BINDING PROTEIN 4"/>
    <property type="match status" value="1"/>
</dbReference>
<evidence type="ECO:0000256" key="2">
    <source>
        <dbReference type="ARBA" id="ARBA00023136"/>
    </source>
</evidence>
<comment type="caution">
    <text evidence="5">The sequence shown here is derived from an EMBL/GenBank/DDBJ whole genome shotgun (WGS) entry which is preliminary data.</text>
</comment>
<evidence type="ECO:0000259" key="4">
    <source>
        <dbReference type="Pfam" id="PF00144"/>
    </source>
</evidence>
<accession>A0A2T0MHB9</accession>
<dbReference type="OrthoDB" id="9793489at2"/>
<dbReference type="InterPro" id="IPR012338">
    <property type="entry name" value="Beta-lactam/transpept-like"/>
</dbReference>
<proteinExistence type="predicted"/>
<protein>
    <submittedName>
        <fullName evidence="5">CubicO group peptidase (Beta-lactamase class C family)</fullName>
    </submittedName>
</protein>
<dbReference type="AlphaFoldDB" id="A0A2T0MHB9"/>
<dbReference type="Pfam" id="PF00144">
    <property type="entry name" value="Beta-lactamase"/>
    <property type="match status" value="1"/>
</dbReference>
<sequence>MRKQLLYLFILLVSFLCGCTQQDKTAQIEELMGELYNQGKFNGAIMVSENNELVYSKGFGFADFEKKIPFQTYTSMDAGSMAKTFTALGIYILEQRDVLSTNDRVANHIDSFPYDGITIEHLLNHTSGLVSEDFVFNQAEEGNVIDNDFFLKVITDSVPSLLSEPGSKFQYNGINYILLAIIIEKLTGNSYNQFIKAKIADSLQITDWFLRPARLEDWPKDRTKGYKKVNDSLQPSDLEDYEGFYGDCNLFFSASDLLKWSQSFYANTIIDSTRLNELLKTKSSISGLNALHWYVLEDENQFHFTGHWKGFYTMVYFDTNRKRSIVYVSNTSIEYGLRPQLVTQLLSILNNTPGQLTQPNPINPAKENINSASYNVEKIGVVHFTESDGQLNIAIGANTYNMYEVGENYFYVPSIDLWIWFSNTTEEGFTINCSDIYGIKRTHQ</sequence>
<dbReference type="InterPro" id="IPR050491">
    <property type="entry name" value="AmpC-like"/>
</dbReference>
<keyword evidence="3" id="KW-0732">Signal</keyword>
<dbReference type="SUPFAM" id="SSF56601">
    <property type="entry name" value="beta-lactamase/transpeptidase-like"/>
    <property type="match status" value="1"/>
</dbReference>
<dbReference type="InterPro" id="IPR001466">
    <property type="entry name" value="Beta-lactam-related"/>
</dbReference>
<keyword evidence="6" id="KW-1185">Reference proteome</keyword>
<dbReference type="RefSeq" id="WP_106143884.1">
    <property type="nucleotide sequence ID" value="NZ_PVYX01000001.1"/>
</dbReference>
<reference evidence="5 6" key="1">
    <citation type="submission" date="2018-03" db="EMBL/GenBank/DDBJ databases">
        <title>Genomic Encyclopedia of Archaeal and Bacterial Type Strains, Phase II (KMG-II): from individual species to whole genera.</title>
        <authorList>
            <person name="Goeker M."/>
        </authorList>
    </citation>
    <scope>NUCLEOTIDE SEQUENCE [LARGE SCALE GENOMIC DNA]</scope>
    <source>
        <strain evidence="5 6">DSM 25027</strain>
    </source>
</reference>
<feature type="signal peptide" evidence="3">
    <location>
        <begin position="1"/>
        <end position="19"/>
    </location>
</feature>
<dbReference type="EMBL" id="PVYX01000001">
    <property type="protein sequence ID" value="PRX56955.1"/>
    <property type="molecule type" value="Genomic_DNA"/>
</dbReference>
<comment type="subcellular location">
    <subcellularLocation>
        <location evidence="1">Membrane</location>
    </subcellularLocation>
</comment>
<organism evidence="5 6">
    <name type="scientific">Flagellimonas meridianipacifica</name>
    <dbReference type="NCBI Taxonomy" id="1080225"/>
    <lineage>
        <taxon>Bacteria</taxon>
        <taxon>Pseudomonadati</taxon>
        <taxon>Bacteroidota</taxon>
        <taxon>Flavobacteriia</taxon>
        <taxon>Flavobacteriales</taxon>
        <taxon>Flavobacteriaceae</taxon>
        <taxon>Flagellimonas</taxon>
    </lineage>
</organism>
<evidence type="ECO:0000256" key="1">
    <source>
        <dbReference type="ARBA" id="ARBA00004370"/>
    </source>
</evidence>
<evidence type="ECO:0000313" key="5">
    <source>
        <dbReference type="EMBL" id="PRX56955.1"/>
    </source>
</evidence>
<keyword evidence="2" id="KW-0472">Membrane</keyword>
<gene>
    <name evidence="5" type="ORF">CLV81_0956</name>
</gene>